<name>A0ABD1LFM6_9FABA</name>
<comment type="caution">
    <text evidence="1">The sequence shown here is derived from an EMBL/GenBank/DDBJ whole genome shotgun (WGS) entry which is preliminary data.</text>
</comment>
<sequence>MGGEEETGERIGGEAYNQVRELCIFLFNGLTIPSEKAFVVYIQSPGSPFIFCSIITVERPYVVFPLA</sequence>
<accession>A0ABD1LFM6</accession>
<dbReference type="AlphaFoldDB" id="A0ABD1LFM6"/>
<evidence type="ECO:0000313" key="1">
    <source>
        <dbReference type="EMBL" id="KAL2322329.1"/>
    </source>
</evidence>
<dbReference type="Proteomes" id="UP001603857">
    <property type="component" value="Unassembled WGS sequence"/>
</dbReference>
<gene>
    <name evidence="1" type="ORF">Fmac_026708</name>
</gene>
<evidence type="ECO:0000313" key="2">
    <source>
        <dbReference type="Proteomes" id="UP001603857"/>
    </source>
</evidence>
<organism evidence="1 2">
    <name type="scientific">Flemingia macrophylla</name>
    <dbReference type="NCBI Taxonomy" id="520843"/>
    <lineage>
        <taxon>Eukaryota</taxon>
        <taxon>Viridiplantae</taxon>
        <taxon>Streptophyta</taxon>
        <taxon>Embryophyta</taxon>
        <taxon>Tracheophyta</taxon>
        <taxon>Spermatophyta</taxon>
        <taxon>Magnoliopsida</taxon>
        <taxon>eudicotyledons</taxon>
        <taxon>Gunneridae</taxon>
        <taxon>Pentapetalae</taxon>
        <taxon>rosids</taxon>
        <taxon>fabids</taxon>
        <taxon>Fabales</taxon>
        <taxon>Fabaceae</taxon>
        <taxon>Papilionoideae</taxon>
        <taxon>50 kb inversion clade</taxon>
        <taxon>NPAAA clade</taxon>
        <taxon>indigoferoid/millettioid clade</taxon>
        <taxon>Phaseoleae</taxon>
        <taxon>Flemingia</taxon>
    </lineage>
</organism>
<keyword evidence="2" id="KW-1185">Reference proteome</keyword>
<protein>
    <submittedName>
        <fullName evidence="1">Uncharacterized protein</fullName>
    </submittedName>
</protein>
<proteinExistence type="predicted"/>
<dbReference type="EMBL" id="JBGMDY010000009">
    <property type="protein sequence ID" value="KAL2322329.1"/>
    <property type="molecule type" value="Genomic_DNA"/>
</dbReference>
<reference evidence="1 2" key="1">
    <citation type="submission" date="2024-08" db="EMBL/GenBank/DDBJ databases">
        <title>Insights into the chromosomal genome structure of Flemingia macrophylla.</title>
        <authorList>
            <person name="Ding Y."/>
            <person name="Zhao Y."/>
            <person name="Bi W."/>
            <person name="Wu M."/>
            <person name="Zhao G."/>
            <person name="Gong Y."/>
            <person name="Li W."/>
            <person name="Zhang P."/>
        </authorList>
    </citation>
    <scope>NUCLEOTIDE SEQUENCE [LARGE SCALE GENOMIC DNA]</scope>
    <source>
        <strain evidence="1">DYQJB</strain>
        <tissue evidence="1">Leaf</tissue>
    </source>
</reference>